<organism evidence="2 3">
    <name type="scientific">Paraglaciecola agarilytica NO2</name>
    <dbReference type="NCBI Taxonomy" id="1125747"/>
    <lineage>
        <taxon>Bacteria</taxon>
        <taxon>Pseudomonadati</taxon>
        <taxon>Pseudomonadota</taxon>
        <taxon>Gammaproteobacteria</taxon>
        <taxon>Alteromonadales</taxon>
        <taxon>Alteromonadaceae</taxon>
        <taxon>Paraglaciecola</taxon>
    </lineage>
</organism>
<evidence type="ECO:0000313" key="2">
    <source>
        <dbReference type="EMBL" id="GAC03296.1"/>
    </source>
</evidence>
<feature type="transmembrane region" description="Helical" evidence="1">
    <location>
        <begin position="106"/>
        <end position="127"/>
    </location>
</feature>
<keyword evidence="1" id="KW-0812">Transmembrane</keyword>
<keyword evidence="1" id="KW-0472">Membrane</keyword>
<evidence type="ECO:0000256" key="1">
    <source>
        <dbReference type="SAM" id="Phobius"/>
    </source>
</evidence>
<reference evidence="2 3" key="1">
    <citation type="journal article" date="2014" name="Environ. Microbiol.">
        <title>Comparative genomics of the marine bacterial genus Glaciecola reveals the high degree of genomic diversity and genomic characteristic for cold adaptation.</title>
        <authorList>
            <person name="Qin Q.L."/>
            <person name="Xie B.B."/>
            <person name="Yu Y."/>
            <person name="Shu Y.L."/>
            <person name="Rong J.C."/>
            <person name="Zhang Y.J."/>
            <person name="Zhao D.L."/>
            <person name="Chen X.L."/>
            <person name="Zhang X.Y."/>
            <person name="Chen B."/>
            <person name="Zhou B.C."/>
            <person name="Zhang Y.Z."/>
        </authorList>
    </citation>
    <scope>NUCLEOTIDE SEQUENCE [LARGE SCALE GENOMIC DNA]</scope>
    <source>
        <strain evidence="2 3">NO2</strain>
    </source>
</reference>
<name>A0ABQ0I1V5_9ALTE</name>
<protein>
    <submittedName>
        <fullName evidence="2">Uncharacterized protein</fullName>
    </submittedName>
</protein>
<gene>
    <name evidence="2" type="ORF">GAGA_0431</name>
</gene>
<sequence>MNLAFYLTQFFYRHWKKDYLQFEGHYSITDNLTGDTLEHSVTCLAKNEAQAQRIIQAYKVGQINHMEKVKKGFGLYFQLPETKKGKAKAIASMATGLSSAKRNFSIGFKSGGISPFALFFSLSDFFYKAIRERQKSQEDRKPYSLHKLYWILFAESFCLTLASIFTGWALYQHLLNPTMIYLASLFITLLFLFIASTLRLIKNNE</sequence>
<keyword evidence="1" id="KW-1133">Transmembrane helix</keyword>
<feature type="transmembrane region" description="Helical" evidence="1">
    <location>
        <begin position="180"/>
        <end position="201"/>
    </location>
</feature>
<evidence type="ECO:0000313" key="3">
    <source>
        <dbReference type="Proteomes" id="UP000008372"/>
    </source>
</evidence>
<dbReference type="Proteomes" id="UP000008372">
    <property type="component" value="Unassembled WGS sequence"/>
</dbReference>
<feature type="transmembrane region" description="Helical" evidence="1">
    <location>
        <begin position="148"/>
        <end position="168"/>
    </location>
</feature>
<accession>A0ABQ0I1V5</accession>
<dbReference type="EMBL" id="BAEK01000007">
    <property type="protein sequence ID" value="GAC03296.1"/>
    <property type="molecule type" value="Genomic_DNA"/>
</dbReference>
<proteinExistence type="predicted"/>
<comment type="caution">
    <text evidence="2">The sequence shown here is derived from an EMBL/GenBank/DDBJ whole genome shotgun (WGS) entry which is preliminary data.</text>
</comment>
<keyword evidence="3" id="KW-1185">Reference proteome</keyword>